<dbReference type="AlphaFoldDB" id="A0A938WNX4"/>
<keyword evidence="4" id="KW-1185">Reference proteome</keyword>
<evidence type="ECO:0000259" key="2">
    <source>
        <dbReference type="Pfam" id="PF02470"/>
    </source>
</evidence>
<keyword evidence="1" id="KW-1133">Transmembrane helix</keyword>
<keyword evidence="1" id="KW-0472">Membrane</keyword>
<accession>A0A938WNX4</accession>
<dbReference type="InterPro" id="IPR003399">
    <property type="entry name" value="Mce/MlaD"/>
</dbReference>
<sequence>MKFFNREVQIALVAIVGVVVLFFGLQFLKGLSLFSDEDVYYVSFDDISGLSASSAVYADGYKVGVVKDIVYDYGRRGNIVAEIGLDKNLRLPKGSTAEIESDMLGNVKINLMLANNPVERVAVGDTIRGGKASGMLGKAADMIPAIERMLPKLDSIMARLNVLLADPAVENSLHNVDEITSNLTTTTAQLNTLVAGLNKRVPGMMAKADGILDNTGKLTKNLSELDVAATMARVDATLENVRQMTDKLNSNEGTLGLLMRDPSLYNNLNSTVKSADSLMIDLRQHPKRYVHFSVFGRKDK</sequence>
<dbReference type="Proteomes" id="UP000764045">
    <property type="component" value="Unassembled WGS sequence"/>
</dbReference>
<feature type="transmembrane region" description="Helical" evidence="1">
    <location>
        <begin position="7"/>
        <end position="28"/>
    </location>
</feature>
<dbReference type="RefSeq" id="WP_205109043.1">
    <property type="nucleotide sequence ID" value="NZ_JACJJL010000009.1"/>
</dbReference>
<evidence type="ECO:0000256" key="1">
    <source>
        <dbReference type="SAM" id="Phobius"/>
    </source>
</evidence>
<dbReference type="PANTHER" id="PTHR33371">
    <property type="entry name" value="INTERMEMBRANE PHOSPHOLIPID TRANSPORT SYSTEM BINDING PROTEIN MLAD-RELATED"/>
    <property type="match status" value="1"/>
</dbReference>
<organism evidence="3 4">
    <name type="scientific">Marseilla massiliensis</name>
    <dbReference type="NCBI Taxonomy" id="1841864"/>
    <lineage>
        <taxon>Bacteria</taxon>
        <taxon>Pseudomonadati</taxon>
        <taxon>Bacteroidota</taxon>
        <taxon>Bacteroidia</taxon>
        <taxon>Bacteroidales</taxon>
        <taxon>Prevotellaceae</taxon>
        <taxon>Marseilla</taxon>
    </lineage>
</organism>
<gene>
    <name evidence="3" type="ORF">H6B30_06935</name>
</gene>
<dbReference type="PANTHER" id="PTHR33371:SF4">
    <property type="entry name" value="INTERMEMBRANE PHOSPHOLIPID TRANSPORT SYSTEM BINDING PROTEIN MLAD"/>
    <property type="match status" value="1"/>
</dbReference>
<comment type="caution">
    <text evidence="3">The sequence shown here is derived from an EMBL/GenBank/DDBJ whole genome shotgun (WGS) entry which is preliminary data.</text>
</comment>
<evidence type="ECO:0000313" key="3">
    <source>
        <dbReference type="EMBL" id="MBM6661488.1"/>
    </source>
</evidence>
<feature type="domain" description="Mce/MlaD" evidence="2">
    <location>
        <begin position="39"/>
        <end position="110"/>
    </location>
</feature>
<reference evidence="3 4" key="1">
    <citation type="journal article" date="2021" name="Sci. Rep.">
        <title>The distribution of antibiotic resistance genes in chicken gut microbiota commensals.</title>
        <authorList>
            <person name="Juricova H."/>
            <person name="Matiasovicova J."/>
            <person name="Kubasova T."/>
            <person name="Cejkova D."/>
            <person name="Rychlik I."/>
        </authorList>
    </citation>
    <scope>NUCLEOTIDE SEQUENCE [LARGE SCALE GENOMIC DNA]</scope>
    <source>
        <strain evidence="3 4">An819</strain>
    </source>
</reference>
<dbReference type="Pfam" id="PF02470">
    <property type="entry name" value="MlaD"/>
    <property type="match status" value="1"/>
</dbReference>
<dbReference type="EMBL" id="JACJJL010000009">
    <property type="protein sequence ID" value="MBM6661488.1"/>
    <property type="molecule type" value="Genomic_DNA"/>
</dbReference>
<dbReference type="InterPro" id="IPR052336">
    <property type="entry name" value="MlaD_Phospholipid_Transporter"/>
</dbReference>
<keyword evidence="1" id="KW-0812">Transmembrane</keyword>
<name>A0A938WNX4_9BACT</name>
<evidence type="ECO:0000313" key="4">
    <source>
        <dbReference type="Proteomes" id="UP000764045"/>
    </source>
</evidence>
<proteinExistence type="predicted"/>
<protein>
    <submittedName>
        <fullName evidence="3">MCE family protein</fullName>
    </submittedName>
</protein>